<keyword evidence="2" id="KW-1185">Reference proteome</keyword>
<accession>A0ABT4X867</accession>
<dbReference type="SUPFAM" id="SSF103084">
    <property type="entry name" value="Holliday junction resolvase RusA"/>
    <property type="match status" value="1"/>
</dbReference>
<sequence>MITLNIPITPMGAVRMTGRGKFVNKNAQRYLAYKDFIKWEAKKQMKNEPFELGALHVDITFVMPIPKSWSKKKQQQSIRTLHTKKPDIDNLVKGVFDALNKIAWKDDNQVSKVTACKKYGEKPGIEVQITRASEEWENLSV</sequence>
<dbReference type="InterPro" id="IPR008822">
    <property type="entry name" value="Endonuclease_RusA-like"/>
</dbReference>
<protein>
    <submittedName>
        <fullName evidence="1">RusA family crossover junction endodeoxyribonuclease</fullName>
    </submittedName>
</protein>
<proteinExistence type="predicted"/>
<reference evidence="1 2" key="1">
    <citation type="submission" date="2023-01" db="EMBL/GenBank/DDBJ databases">
        <title>Bacillus changyiensis sp. nov., isolated from a coastal deposit.</title>
        <authorList>
            <person name="Xiao G."/>
            <person name="Lai Q."/>
            <person name="Hu Z."/>
            <person name="Shao Z."/>
        </authorList>
    </citation>
    <scope>NUCLEOTIDE SEQUENCE [LARGE SCALE GENOMIC DNA]</scope>
    <source>
        <strain evidence="1 2">CLL-7-23</strain>
    </source>
</reference>
<dbReference type="Proteomes" id="UP001211894">
    <property type="component" value="Unassembled WGS sequence"/>
</dbReference>
<name>A0ABT4X867_9BACI</name>
<gene>
    <name evidence="1" type="ORF">PJ311_18240</name>
</gene>
<organism evidence="1 2">
    <name type="scientific">Bacillus changyiensis</name>
    <dbReference type="NCBI Taxonomy" id="3004103"/>
    <lineage>
        <taxon>Bacteria</taxon>
        <taxon>Bacillati</taxon>
        <taxon>Bacillota</taxon>
        <taxon>Bacilli</taxon>
        <taxon>Bacillales</taxon>
        <taxon>Bacillaceae</taxon>
        <taxon>Bacillus</taxon>
    </lineage>
</organism>
<dbReference type="EMBL" id="JAQKAB010000018">
    <property type="protein sequence ID" value="MDA7028481.1"/>
    <property type="molecule type" value="Genomic_DNA"/>
</dbReference>
<dbReference type="Gene3D" id="3.30.1330.70">
    <property type="entry name" value="Holliday junction resolvase RusA"/>
    <property type="match status" value="1"/>
</dbReference>
<dbReference type="Pfam" id="PF05866">
    <property type="entry name" value="RusA"/>
    <property type="match status" value="1"/>
</dbReference>
<evidence type="ECO:0000313" key="1">
    <source>
        <dbReference type="EMBL" id="MDA7028481.1"/>
    </source>
</evidence>
<evidence type="ECO:0000313" key="2">
    <source>
        <dbReference type="Proteomes" id="UP001211894"/>
    </source>
</evidence>
<comment type="caution">
    <text evidence="1">The sequence shown here is derived from an EMBL/GenBank/DDBJ whole genome shotgun (WGS) entry which is preliminary data.</text>
</comment>
<dbReference type="InterPro" id="IPR036614">
    <property type="entry name" value="RusA-like_sf"/>
</dbReference>
<dbReference type="RefSeq" id="WP_271342298.1">
    <property type="nucleotide sequence ID" value="NZ_JAQKAB010000018.1"/>
</dbReference>